<comment type="caution">
    <text evidence="1">The sequence shown here is derived from an EMBL/GenBank/DDBJ whole genome shotgun (WGS) entry which is preliminary data.</text>
</comment>
<dbReference type="EMBL" id="BQNB010009038">
    <property type="protein sequence ID" value="GJS57857.1"/>
    <property type="molecule type" value="Genomic_DNA"/>
</dbReference>
<evidence type="ECO:0000313" key="1">
    <source>
        <dbReference type="EMBL" id="GJS57857.1"/>
    </source>
</evidence>
<sequence length="172" mass="20118">MHTKHLLKYSSCKDEQSYGNYQIGLRQKESIENTEDHSSRRIMKLCCIKSIRTDKTYDRVFKSLLVNLKSMSNALQLDYEDLKQIDADDLEEMYLKCYQMGLESLEARIVIHEKNEAVYEKDIAFLKYDVQDLDDYVYKTKVGETETNVSKTSKDIVKKPKTVRPSAPIIEE</sequence>
<organism evidence="1 2">
    <name type="scientific">Tanacetum coccineum</name>
    <dbReference type="NCBI Taxonomy" id="301880"/>
    <lineage>
        <taxon>Eukaryota</taxon>
        <taxon>Viridiplantae</taxon>
        <taxon>Streptophyta</taxon>
        <taxon>Embryophyta</taxon>
        <taxon>Tracheophyta</taxon>
        <taxon>Spermatophyta</taxon>
        <taxon>Magnoliopsida</taxon>
        <taxon>eudicotyledons</taxon>
        <taxon>Gunneridae</taxon>
        <taxon>Pentapetalae</taxon>
        <taxon>asterids</taxon>
        <taxon>campanulids</taxon>
        <taxon>Asterales</taxon>
        <taxon>Asteraceae</taxon>
        <taxon>Asteroideae</taxon>
        <taxon>Anthemideae</taxon>
        <taxon>Anthemidinae</taxon>
        <taxon>Tanacetum</taxon>
    </lineage>
</organism>
<keyword evidence="2" id="KW-1185">Reference proteome</keyword>
<gene>
    <name evidence="1" type="ORF">Tco_0652641</name>
</gene>
<dbReference type="Proteomes" id="UP001151760">
    <property type="component" value="Unassembled WGS sequence"/>
</dbReference>
<accession>A0ABQ4WY74</accession>
<reference evidence="1" key="2">
    <citation type="submission" date="2022-01" db="EMBL/GenBank/DDBJ databases">
        <authorList>
            <person name="Yamashiro T."/>
            <person name="Shiraishi A."/>
            <person name="Satake H."/>
            <person name="Nakayama K."/>
        </authorList>
    </citation>
    <scope>NUCLEOTIDE SEQUENCE</scope>
</reference>
<name>A0ABQ4WY74_9ASTR</name>
<reference evidence="1" key="1">
    <citation type="journal article" date="2022" name="Int. J. Mol. Sci.">
        <title>Draft Genome of Tanacetum Coccineum: Genomic Comparison of Closely Related Tanacetum-Family Plants.</title>
        <authorList>
            <person name="Yamashiro T."/>
            <person name="Shiraishi A."/>
            <person name="Nakayama K."/>
            <person name="Satake H."/>
        </authorList>
    </citation>
    <scope>NUCLEOTIDE SEQUENCE</scope>
</reference>
<proteinExistence type="predicted"/>
<evidence type="ECO:0000313" key="2">
    <source>
        <dbReference type="Proteomes" id="UP001151760"/>
    </source>
</evidence>
<protein>
    <submittedName>
        <fullName evidence="1">Uncharacterized protein</fullName>
    </submittedName>
</protein>